<evidence type="ECO:0000313" key="2">
    <source>
        <dbReference type="EMBL" id="SVB15161.1"/>
    </source>
</evidence>
<name>A0A382BNP4_9ZZZZ</name>
<dbReference type="Pfam" id="PF03797">
    <property type="entry name" value="Autotransporter"/>
    <property type="match status" value="1"/>
</dbReference>
<dbReference type="InterPro" id="IPR015943">
    <property type="entry name" value="WD40/YVTN_repeat-like_dom_sf"/>
</dbReference>
<gene>
    <name evidence="2" type="ORF">METZ01_LOCUS168015</name>
</gene>
<dbReference type="SUPFAM" id="SSF103515">
    <property type="entry name" value="Autotransporter"/>
    <property type="match status" value="1"/>
</dbReference>
<proteinExistence type="predicted"/>
<feature type="non-terminal residue" evidence="2">
    <location>
        <position position="651"/>
    </location>
</feature>
<feature type="non-terminal residue" evidence="2">
    <location>
        <position position="1"/>
    </location>
</feature>
<organism evidence="2">
    <name type="scientific">marine metagenome</name>
    <dbReference type="NCBI Taxonomy" id="408172"/>
    <lineage>
        <taxon>unclassified sequences</taxon>
        <taxon>metagenomes</taxon>
        <taxon>ecological metagenomes</taxon>
    </lineage>
</organism>
<dbReference type="AlphaFoldDB" id="A0A382BNP4"/>
<dbReference type="Gene3D" id="2.40.128.130">
    <property type="entry name" value="Autotransporter beta-domain"/>
    <property type="match status" value="1"/>
</dbReference>
<dbReference type="InterPro" id="IPR005546">
    <property type="entry name" value="Autotransporte_beta"/>
</dbReference>
<dbReference type="InterPro" id="IPR036709">
    <property type="entry name" value="Autotransporte_beta_dom_sf"/>
</dbReference>
<dbReference type="SUPFAM" id="SSF75011">
    <property type="entry name" value="3-carboxy-cis,cis-mucoante lactonizing enzyme"/>
    <property type="match status" value="1"/>
</dbReference>
<evidence type="ECO:0000259" key="1">
    <source>
        <dbReference type="Pfam" id="PF03797"/>
    </source>
</evidence>
<feature type="domain" description="Autotransporter" evidence="1">
    <location>
        <begin position="458"/>
        <end position="623"/>
    </location>
</feature>
<dbReference type="EMBL" id="UINC01030562">
    <property type="protein sequence ID" value="SVB15161.1"/>
    <property type="molecule type" value="Genomic_DNA"/>
</dbReference>
<protein>
    <recommendedName>
        <fullName evidence="1">Autotransporter domain-containing protein</fullName>
    </recommendedName>
</protein>
<dbReference type="Gene3D" id="2.130.10.10">
    <property type="entry name" value="YVTN repeat-like/Quinoprotein amine dehydrogenase"/>
    <property type="match status" value="1"/>
</dbReference>
<sequence>MLLSMKKLLGIVVLCLLSSKAIAFTSPTLTSELEINSYDSTPRGLAFNNDGTKFFTTSFGNKEINAFKLNTAWDLSTAVHLYAHTIGYNGRHLAFNSDGTQLFFLEGKVSNNASVDRVYRYTLSTPFDVRTRTYNDNFVDVSSQQTATSGLEFSPDGKKMYIIGTVGAKINQYTLSTAWDLTTAVHGGSFGFEDSSGDDEPLHATFNYDGTKMWMTGWIEDSIFEYDLSTAWDVTTADLVGSFDIGTFDDGPSALVFSQDASKLFVLAATGDKVGEYKLYCTYGILACRDPTSDKDDVASVESQTESAKQLIQHTTYPVLNRMEWLRRNNNNSNLTNQNIKFQFSNEILASLLDVGSIKLDNPLLNYWIKKLPDKLVAVNGAVENGQSITIGREYKKKNKNSNNLDNFTTAIKSDNPLLNSWMNKLPEKITARRAFLKEKSSKDKKTIKTKNKNWSYWSHGDISFGRKGDTATSKPKEIRVSGLMFGADKKINNNKFVGAAVRFGKSDIESISPGGIELDNESLTLNLYGTLPTSYSSNLNALLGVSLLRIDQLLSGEITGERNGKQVFTAFNLQSDDGYGNFNIRPTGRFEIGITQFSQYTDFGTSSTNSQDTYDSLTFKTGNIAAGFKFDNFINIKEGRLSRHGSLEYI</sequence>
<reference evidence="2" key="1">
    <citation type="submission" date="2018-05" db="EMBL/GenBank/DDBJ databases">
        <authorList>
            <person name="Lanie J.A."/>
            <person name="Ng W.-L."/>
            <person name="Kazmierczak K.M."/>
            <person name="Andrzejewski T.M."/>
            <person name="Davidsen T.M."/>
            <person name="Wayne K.J."/>
            <person name="Tettelin H."/>
            <person name="Glass J.I."/>
            <person name="Rusch D."/>
            <person name="Podicherti R."/>
            <person name="Tsui H.-C.T."/>
            <person name="Winkler M.E."/>
        </authorList>
    </citation>
    <scope>NUCLEOTIDE SEQUENCE</scope>
</reference>
<accession>A0A382BNP4</accession>